<organism evidence="1 2">
    <name type="scientific">Iris pallida</name>
    <name type="common">Sweet iris</name>
    <dbReference type="NCBI Taxonomy" id="29817"/>
    <lineage>
        <taxon>Eukaryota</taxon>
        <taxon>Viridiplantae</taxon>
        <taxon>Streptophyta</taxon>
        <taxon>Embryophyta</taxon>
        <taxon>Tracheophyta</taxon>
        <taxon>Spermatophyta</taxon>
        <taxon>Magnoliopsida</taxon>
        <taxon>Liliopsida</taxon>
        <taxon>Asparagales</taxon>
        <taxon>Iridaceae</taxon>
        <taxon>Iridoideae</taxon>
        <taxon>Irideae</taxon>
        <taxon>Iris</taxon>
    </lineage>
</organism>
<evidence type="ECO:0000313" key="2">
    <source>
        <dbReference type="Proteomes" id="UP001140949"/>
    </source>
</evidence>
<protein>
    <submittedName>
        <fullName evidence="1">Uncharacterized protein</fullName>
    </submittedName>
</protein>
<reference evidence="1" key="1">
    <citation type="journal article" date="2023" name="GigaByte">
        <title>Genome assembly of the bearded iris, Iris pallida Lam.</title>
        <authorList>
            <person name="Bruccoleri R.E."/>
            <person name="Oakeley E.J."/>
            <person name="Faust A.M.E."/>
            <person name="Altorfer M."/>
            <person name="Dessus-Babus S."/>
            <person name="Burckhardt D."/>
            <person name="Oertli M."/>
            <person name="Naumann U."/>
            <person name="Petersen F."/>
            <person name="Wong J."/>
        </authorList>
    </citation>
    <scope>NUCLEOTIDE SEQUENCE</scope>
    <source>
        <strain evidence="1">GSM-AAB239-AS_SAM_17_03QT</strain>
    </source>
</reference>
<comment type="caution">
    <text evidence="1">The sequence shown here is derived from an EMBL/GenBank/DDBJ whole genome shotgun (WGS) entry which is preliminary data.</text>
</comment>
<dbReference type="AlphaFoldDB" id="A0AAX6HK41"/>
<reference evidence="1" key="2">
    <citation type="submission" date="2023-04" db="EMBL/GenBank/DDBJ databases">
        <authorList>
            <person name="Bruccoleri R.E."/>
            <person name="Oakeley E.J."/>
            <person name="Faust A.-M."/>
            <person name="Dessus-Babus S."/>
            <person name="Altorfer M."/>
            <person name="Burckhardt D."/>
            <person name="Oertli M."/>
            <person name="Naumann U."/>
            <person name="Petersen F."/>
            <person name="Wong J."/>
        </authorList>
    </citation>
    <scope>NUCLEOTIDE SEQUENCE</scope>
    <source>
        <strain evidence="1">GSM-AAB239-AS_SAM_17_03QT</strain>
        <tissue evidence="1">Leaf</tissue>
    </source>
</reference>
<dbReference type="EMBL" id="JANAVB010008800">
    <property type="protein sequence ID" value="KAJ6841112.1"/>
    <property type="molecule type" value="Genomic_DNA"/>
</dbReference>
<keyword evidence="2" id="KW-1185">Reference proteome</keyword>
<name>A0AAX6HK41_IRIPA</name>
<gene>
    <name evidence="1" type="ORF">M6B38_307370</name>
</gene>
<dbReference type="Proteomes" id="UP001140949">
    <property type="component" value="Unassembled WGS sequence"/>
</dbReference>
<proteinExistence type="predicted"/>
<evidence type="ECO:0000313" key="1">
    <source>
        <dbReference type="EMBL" id="KAJ6841112.1"/>
    </source>
</evidence>
<accession>A0AAX6HK41</accession>
<sequence>MSSVDHKCPLLTTNILCNHKSCTKSSSTYSSFLIMPLGPSCPMALFRSNTKNFHGPLTVESF</sequence>